<keyword evidence="1" id="KW-1003">Cell membrane</keyword>
<evidence type="ECO:0000256" key="2">
    <source>
        <dbReference type="ARBA" id="ARBA00022679"/>
    </source>
</evidence>
<keyword evidence="2" id="KW-0808">Transferase</keyword>
<dbReference type="HAMAP" id="MF_01147">
    <property type="entry name" value="Lgt"/>
    <property type="match status" value="1"/>
</dbReference>
<feature type="transmembrane region" description="Helical" evidence="7">
    <location>
        <begin position="93"/>
        <end position="111"/>
    </location>
</feature>
<dbReference type="PROSITE" id="PS01311">
    <property type="entry name" value="LGT"/>
    <property type="match status" value="1"/>
</dbReference>
<name>A0A6J6R8T8_9ZZZZ</name>
<gene>
    <name evidence="8" type="ORF">UFOPK2683_00372</name>
    <name evidence="9" type="ORF">UFOPK3897_01232</name>
    <name evidence="10" type="ORF">UFOPK4121_00455</name>
</gene>
<feature type="region of interest" description="Disordered" evidence="6">
    <location>
        <begin position="264"/>
        <end position="283"/>
    </location>
</feature>
<organism evidence="8">
    <name type="scientific">freshwater metagenome</name>
    <dbReference type="NCBI Taxonomy" id="449393"/>
    <lineage>
        <taxon>unclassified sequences</taxon>
        <taxon>metagenomes</taxon>
        <taxon>ecological metagenomes</taxon>
    </lineage>
</organism>
<evidence type="ECO:0000256" key="5">
    <source>
        <dbReference type="ARBA" id="ARBA00023136"/>
    </source>
</evidence>
<feature type="transmembrane region" description="Helical" evidence="7">
    <location>
        <begin position="237"/>
        <end position="256"/>
    </location>
</feature>
<dbReference type="Pfam" id="PF01790">
    <property type="entry name" value="LGT"/>
    <property type="match status" value="1"/>
</dbReference>
<dbReference type="EMBL" id="CAFBOF010000032">
    <property type="protein sequence ID" value="CAB4983101.1"/>
    <property type="molecule type" value="Genomic_DNA"/>
</dbReference>
<evidence type="ECO:0000256" key="7">
    <source>
        <dbReference type="SAM" id="Phobius"/>
    </source>
</evidence>
<evidence type="ECO:0000256" key="6">
    <source>
        <dbReference type="SAM" id="MobiDB-lite"/>
    </source>
</evidence>
<feature type="transmembrane region" description="Helical" evidence="7">
    <location>
        <begin position="20"/>
        <end position="39"/>
    </location>
</feature>
<protein>
    <submittedName>
        <fullName evidence="8">Unannotated protein</fullName>
    </submittedName>
</protein>
<dbReference type="GO" id="GO:0008961">
    <property type="term" value="F:phosphatidylglycerol-prolipoprotein diacylglyceryl transferase activity"/>
    <property type="evidence" value="ECO:0007669"/>
    <property type="project" value="InterPro"/>
</dbReference>
<evidence type="ECO:0000256" key="4">
    <source>
        <dbReference type="ARBA" id="ARBA00022989"/>
    </source>
</evidence>
<evidence type="ECO:0000313" key="9">
    <source>
        <dbReference type="EMBL" id="CAB4983101.1"/>
    </source>
</evidence>
<dbReference type="GO" id="GO:0042158">
    <property type="term" value="P:lipoprotein biosynthetic process"/>
    <property type="evidence" value="ECO:0007669"/>
    <property type="project" value="InterPro"/>
</dbReference>
<accession>A0A6J6R8T8</accession>
<dbReference type="EMBL" id="CAEZYK010000013">
    <property type="protein sequence ID" value="CAB4717575.1"/>
    <property type="molecule type" value="Genomic_DNA"/>
</dbReference>
<keyword evidence="3 7" id="KW-0812">Transmembrane</keyword>
<proteinExistence type="inferred from homology"/>
<dbReference type="PANTHER" id="PTHR30589:SF0">
    <property type="entry name" value="PHOSPHATIDYLGLYCEROL--PROLIPOPROTEIN DIACYLGLYCERYL TRANSFERASE"/>
    <property type="match status" value="1"/>
</dbReference>
<dbReference type="AlphaFoldDB" id="A0A6J6R8T8"/>
<feature type="transmembrane region" description="Helical" evidence="7">
    <location>
        <begin position="178"/>
        <end position="195"/>
    </location>
</feature>
<dbReference type="NCBIfam" id="TIGR00544">
    <property type="entry name" value="lgt"/>
    <property type="match status" value="1"/>
</dbReference>
<evidence type="ECO:0000256" key="1">
    <source>
        <dbReference type="ARBA" id="ARBA00022475"/>
    </source>
</evidence>
<evidence type="ECO:0000256" key="3">
    <source>
        <dbReference type="ARBA" id="ARBA00022692"/>
    </source>
</evidence>
<feature type="transmembrane region" description="Helical" evidence="7">
    <location>
        <begin position="118"/>
        <end position="136"/>
    </location>
</feature>
<dbReference type="GO" id="GO:0005886">
    <property type="term" value="C:plasma membrane"/>
    <property type="evidence" value="ECO:0007669"/>
    <property type="project" value="InterPro"/>
</dbReference>
<dbReference type="InterPro" id="IPR001640">
    <property type="entry name" value="Lgt"/>
</dbReference>
<keyword evidence="5 7" id="KW-0472">Membrane</keyword>
<reference evidence="8" key="1">
    <citation type="submission" date="2020-05" db="EMBL/GenBank/DDBJ databases">
        <authorList>
            <person name="Chiriac C."/>
            <person name="Salcher M."/>
            <person name="Ghai R."/>
            <person name="Kavagutti S V."/>
        </authorList>
    </citation>
    <scope>NUCLEOTIDE SEQUENCE</scope>
</reference>
<sequence length="283" mass="31460">MLAFIPSPTNGTLNLGPIPLHVYGLLLAVGVVAAAIIAERRWVRWGQDKRVFQDALIWIVLGGVVGARLYHVITDYERFTGDWARVFQIWKGGLSIWGVVAGGLIAVLIVARVKHVNTFLLTDAIVPGLLVAQAIGRWGNYFNQELFGEPTTLPWGLKIDVINRPLGFESYSQFHPTFLYESIYCLILVAIILWVERNWRLRTGQTSGLYLALYCFGRFGFENLRIDDARVVLGLRINAWVTLVVMIIGIVWFVGAGRRGKIDPGRYPESPDPLGSGPTAANA</sequence>
<feature type="transmembrane region" description="Helical" evidence="7">
    <location>
        <begin position="51"/>
        <end position="73"/>
    </location>
</feature>
<dbReference type="EMBL" id="CAFBPQ010000008">
    <property type="protein sequence ID" value="CAB5017669.1"/>
    <property type="molecule type" value="Genomic_DNA"/>
</dbReference>
<keyword evidence="4 7" id="KW-1133">Transmembrane helix</keyword>
<dbReference type="PANTHER" id="PTHR30589">
    <property type="entry name" value="PROLIPOPROTEIN DIACYLGLYCERYL TRANSFERASE"/>
    <property type="match status" value="1"/>
</dbReference>
<evidence type="ECO:0000313" key="8">
    <source>
        <dbReference type="EMBL" id="CAB4717575.1"/>
    </source>
</evidence>
<evidence type="ECO:0000313" key="10">
    <source>
        <dbReference type="EMBL" id="CAB5017669.1"/>
    </source>
</evidence>